<accession>A0ABQ5AHN8</accession>
<evidence type="ECO:0000313" key="2">
    <source>
        <dbReference type="Proteomes" id="UP001151760"/>
    </source>
</evidence>
<keyword evidence="2" id="KW-1185">Reference proteome</keyword>
<evidence type="ECO:0000313" key="1">
    <source>
        <dbReference type="EMBL" id="GJT02185.1"/>
    </source>
</evidence>
<reference evidence="1" key="2">
    <citation type="submission" date="2022-01" db="EMBL/GenBank/DDBJ databases">
        <authorList>
            <person name="Yamashiro T."/>
            <person name="Shiraishi A."/>
            <person name="Satake H."/>
            <person name="Nakayama K."/>
        </authorList>
    </citation>
    <scope>NUCLEOTIDE SEQUENCE</scope>
</reference>
<reference evidence="1" key="1">
    <citation type="journal article" date="2022" name="Int. J. Mol. Sci.">
        <title>Draft Genome of Tanacetum Coccineum: Genomic Comparison of Closely Related Tanacetum-Family Plants.</title>
        <authorList>
            <person name="Yamashiro T."/>
            <person name="Shiraishi A."/>
            <person name="Nakayama K."/>
            <person name="Satake H."/>
        </authorList>
    </citation>
    <scope>NUCLEOTIDE SEQUENCE</scope>
</reference>
<comment type="caution">
    <text evidence="1">The sequence shown here is derived from an EMBL/GenBank/DDBJ whole genome shotgun (WGS) entry which is preliminary data.</text>
</comment>
<gene>
    <name evidence="1" type="ORF">Tco_0823354</name>
</gene>
<protein>
    <submittedName>
        <fullName evidence="1">Uncharacterized protein</fullName>
    </submittedName>
</protein>
<dbReference type="EMBL" id="BQNB010012329">
    <property type="protein sequence ID" value="GJT02185.1"/>
    <property type="molecule type" value="Genomic_DNA"/>
</dbReference>
<name>A0ABQ5AHN8_9ASTR</name>
<organism evidence="1 2">
    <name type="scientific">Tanacetum coccineum</name>
    <dbReference type="NCBI Taxonomy" id="301880"/>
    <lineage>
        <taxon>Eukaryota</taxon>
        <taxon>Viridiplantae</taxon>
        <taxon>Streptophyta</taxon>
        <taxon>Embryophyta</taxon>
        <taxon>Tracheophyta</taxon>
        <taxon>Spermatophyta</taxon>
        <taxon>Magnoliopsida</taxon>
        <taxon>eudicotyledons</taxon>
        <taxon>Gunneridae</taxon>
        <taxon>Pentapetalae</taxon>
        <taxon>asterids</taxon>
        <taxon>campanulids</taxon>
        <taxon>Asterales</taxon>
        <taxon>Asteraceae</taxon>
        <taxon>Asteroideae</taxon>
        <taxon>Anthemideae</taxon>
        <taxon>Anthemidinae</taxon>
        <taxon>Tanacetum</taxon>
    </lineage>
</organism>
<dbReference type="Proteomes" id="UP001151760">
    <property type="component" value="Unassembled WGS sequence"/>
</dbReference>
<sequence>MCPVPIPDHLCLIGLTLHHGNNKFDYTVRDIWDNVKMLLEGSELTKEDRESQLCSWLWESTEQVGMLIRVNSRQDKAIDEDVEEANRFQDLALMRKRCFKQMTMMPYESDVDELLRQNNVHDHDHYQDAFCDHHEEHEMHDNVQPNHVVDSHADYTSDSNMTPYDQYVQDNVVPVVQNNASMVLNDAYVMIDNDVHESERRPGFELTEREQKIDETTKNSLSVTVILRKRNLKK</sequence>
<proteinExistence type="predicted"/>